<dbReference type="EMBL" id="LCLH01000045">
    <property type="protein sequence ID" value="KKU12679.1"/>
    <property type="molecule type" value="Genomic_DNA"/>
</dbReference>
<dbReference type="SUPFAM" id="SSF109604">
    <property type="entry name" value="HD-domain/PDEase-like"/>
    <property type="match status" value="1"/>
</dbReference>
<sequence length="230" mass="26494">MAGLAHGLLLDFLNLFFKLFWNMAYTYNPIYHHLKGKNVTRSELVERGMIDIILKSKMPDAERSWSKVFELKHTASVTQIGRMLAQKRGLDTELGTIICAMHDIYVFMTGRATNHAHLGAQMAERFLKKTKKFTPKEIKIITSAIFNHSDKNIISKDPYVELVKDADVLDCGLCDGVHDAYVYEKSPANCRVYFDRIKKVRKEFGLPKDPKWDSIEYVEQAKGYGKKLHY</sequence>
<dbReference type="CDD" id="cd00077">
    <property type="entry name" value="HDc"/>
    <property type="match status" value="1"/>
</dbReference>
<name>A0A0G1MWS2_9BACT</name>
<keyword evidence="2" id="KW-0378">Hydrolase</keyword>
<evidence type="ECO:0000313" key="3">
    <source>
        <dbReference type="Proteomes" id="UP000034911"/>
    </source>
</evidence>
<protein>
    <submittedName>
        <fullName evidence="2">Metal-dependent phosphohydrolase HD sub domain-containing protein</fullName>
    </submittedName>
</protein>
<dbReference type="Gene3D" id="1.10.3210.10">
    <property type="entry name" value="Hypothetical protein af1432"/>
    <property type="match status" value="1"/>
</dbReference>
<feature type="domain" description="HD" evidence="1">
    <location>
        <begin position="72"/>
        <end position="170"/>
    </location>
</feature>
<dbReference type="AlphaFoldDB" id="A0A0G1MWS2"/>
<proteinExistence type="predicted"/>
<organism evidence="2 3">
    <name type="scientific">Candidatus Magasanikbacteria bacterium GW2011_GWC2_45_8</name>
    <dbReference type="NCBI Taxonomy" id="1619050"/>
    <lineage>
        <taxon>Bacteria</taxon>
        <taxon>Candidatus Magasanikiibacteriota</taxon>
    </lineage>
</organism>
<dbReference type="Proteomes" id="UP000034911">
    <property type="component" value="Unassembled WGS sequence"/>
</dbReference>
<dbReference type="InterPro" id="IPR006674">
    <property type="entry name" value="HD_domain"/>
</dbReference>
<comment type="caution">
    <text evidence="2">The sequence shown here is derived from an EMBL/GenBank/DDBJ whole genome shotgun (WGS) entry which is preliminary data.</text>
</comment>
<dbReference type="STRING" id="1619050.UX20_C0045G0005"/>
<evidence type="ECO:0000313" key="2">
    <source>
        <dbReference type="EMBL" id="KKU12679.1"/>
    </source>
</evidence>
<dbReference type="InterPro" id="IPR003607">
    <property type="entry name" value="HD/PDEase_dom"/>
</dbReference>
<accession>A0A0G1MWS2</accession>
<gene>
    <name evidence="2" type="ORF">UX20_C0045G0005</name>
</gene>
<dbReference type="Pfam" id="PF01966">
    <property type="entry name" value="HD"/>
    <property type="match status" value="1"/>
</dbReference>
<evidence type="ECO:0000259" key="1">
    <source>
        <dbReference type="Pfam" id="PF01966"/>
    </source>
</evidence>
<dbReference type="GO" id="GO:0016787">
    <property type="term" value="F:hydrolase activity"/>
    <property type="evidence" value="ECO:0007669"/>
    <property type="project" value="UniProtKB-KW"/>
</dbReference>
<reference evidence="2 3" key="1">
    <citation type="journal article" date="2015" name="Nature">
        <title>rRNA introns, odd ribosomes, and small enigmatic genomes across a large radiation of phyla.</title>
        <authorList>
            <person name="Brown C.T."/>
            <person name="Hug L.A."/>
            <person name="Thomas B.C."/>
            <person name="Sharon I."/>
            <person name="Castelle C.J."/>
            <person name="Singh A."/>
            <person name="Wilkins M.J."/>
            <person name="Williams K.H."/>
            <person name="Banfield J.F."/>
        </authorList>
    </citation>
    <scope>NUCLEOTIDE SEQUENCE [LARGE SCALE GENOMIC DNA]</scope>
</reference>